<dbReference type="SUPFAM" id="SSF111369">
    <property type="entry name" value="HlyD-like secretion proteins"/>
    <property type="match status" value="1"/>
</dbReference>
<feature type="transmembrane region" description="Helical" evidence="4">
    <location>
        <begin position="22"/>
        <end position="40"/>
    </location>
</feature>
<dbReference type="EMBL" id="JRYB01000001">
    <property type="protein sequence ID" value="OIJ42492.1"/>
    <property type="molecule type" value="Genomic_DNA"/>
</dbReference>
<keyword evidence="4" id="KW-1133">Transmembrane helix</keyword>
<reference evidence="5 6" key="1">
    <citation type="submission" date="2014-10" db="EMBL/GenBank/DDBJ databases">
        <authorList>
            <person name="Seo M.-J."/>
            <person name="Seok Y.J."/>
            <person name="Cha I.-T."/>
        </authorList>
    </citation>
    <scope>NUCLEOTIDE SEQUENCE [LARGE SCALE GENOMIC DNA]</scope>
    <source>
        <strain evidence="5 6">NEU</strain>
    </source>
</reference>
<name>A0A1S2NDN1_9BURK</name>
<proteinExistence type="predicted"/>
<evidence type="ECO:0000313" key="5">
    <source>
        <dbReference type="EMBL" id="OIJ42492.1"/>
    </source>
</evidence>
<dbReference type="Gene3D" id="2.40.50.100">
    <property type="match status" value="1"/>
</dbReference>
<evidence type="ECO:0000256" key="1">
    <source>
        <dbReference type="ARBA" id="ARBA00004196"/>
    </source>
</evidence>
<keyword evidence="4" id="KW-0812">Transmembrane</keyword>
<dbReference type="Proteomes" id="UP000180246">
    <property type="component" value="Unassembled WGS sequence"/>
</dbReference>
<feature type="coiled-coil region" evidence="3">
    <location>
        <begin position="144"/>
        <end position="241"/>
    </location>
</feature>
<comment type="caution">
    <text evidence="5">The sequence shown here is derived from an EMBL/GenBank/DDBJ whole genome shotgun (WGS) entry which is preliminary data.</text>
</comment>
<evidence type="ECO:0000313" key="6">
    <source>
        <dbReference type="Proteomes" id="UP000180246"/>
    </source>
</evidence>
<evidence type="ECO:0000256" key="2">
    <source>
        <dbReference type="ARBA" id="ARBA00023054"/>
    </source>
</evidence>
<keyword evidence="2 3" id="KW-0175">Coiled coil</keyword>
<dbReference type="GO" id="GO:0030313">
    <property type="term" value="C:cell envelope"/>
    <property type="evidence" value="ECO:0007669"/>
    <property type="project" value="UniProtKB-SubCell"/>
</dbReference>
<sequence>MIADTSAQDTPLSNSRLRRSRAPVFGVLALALAAGILFQFNNSTNAGASYSRSRVTIATAEIGDLTRDVSAEGKVIAASAPTLYAGSGGTITFNVQPGNPVKVGQILASIASPELLANLAQARSAADADKSAWLLAEADTRQAYASAEAAVQMAELELAAANNELSRQTRAFEVGATAGLTVEQARDALARAKIAHEQAKKASTLKNDATRFELAVRRHAYERAVLQVADLQRQQEELSIRSPVDGQVGQIFVSDRSTVAKDAKLLAVVDLSKLEVQVQVAESQARELTAGMAGEISGSGGQWRGRVSSVSPEVVNGEVSARLSFDEMPPQALRQNQRLSVRVLLDKRSEVLRVARGSFVEENGGRWAYVVSGEMAVRRPIRLGVLGISQVEILDGIKTGEEMIISGSEIFKNAERVQLIK</sequence>
<dbReference type="RefSeq" id="WP_071360580.1">
    <property type="nucleotide sequence ID" value="NZ_JRYB01000001.1"/>
</dbReference>
<evidence type="ECO:0000256" key="4">
    <source>
        <dbReference type="SAM" id="Phobius"/>
    </source>
</evidence>
<protein>
    <submittedName>
        <fullName evidence="5">Efflux transporter, RND family, MFP subunit</fullName>
    </submittedName>
</protein>
<dbReference type="Gene3D" id="2.40.420.20">
    <property type="match status" value="1"/>
</dbReference>
<dbReference type="Gene3D" id="1.10.287.470">
    <property type="entry name" value="Helix hairpin bin"/>
    <property type="match status" value="1"/>
</dbReference>
<accession>A0A1S2NDN1</accession>
<comment type="subcellular location">
    <subcellularLocation>
        <location evidence="1">Cell envelope</location>
    </subcellularLocation>
</comment>
<dbReference type="AlphaFoldDB" id="A0A1S2NDN1"/>
<dbReference type="Gene3D" id="2.40.30.170">
    <property type="match status" value="1"/>
</dbReference>
<evidence type="ECO:0000256" key="3">
    <source>
        <dbReference type="SAM" id="Coils"/>
    </source>
</evidence>
<dbReference type="PANTHER" id="PTHR32347:SF14">
    <property type="entry name" value="EFFLUX SYSTEM COMPONENT YKNX-RELATED"/>
    <property type="match status" value="1"/>
</dbReference>
<gene>
    <name evidence="5" type="ORF">LO55_878</name>
</gene>
<keyword evidence="4" id="KW-0472">Membrane</keyword>
<dbReference type="PANTHER" id="PTHR32347">
    <property type="entry name" value="EFFLUX SYSTEM COMPONENT YKNX-RELATED"/>
    <property type="match status" value="1"/>
</dbReference>
<dbReference type="InterPro" id="IPR050465">
    <property type="entry name" value="UPF0194_transport"/>
</dbReference>
<organism evidence="5 6">
    <name type="scientific">Massilia timonae</name>
    <dbReference type="NCBI Taxonomy" id="47229"/>
    <lineage>
        <taxon>Bacteria</taxon>
        <taxon>Pseudomonadati</taxon>
        <taxon>Pseudomonadota</taxon>
        <taxon>Betaproteobacteria</taxon>
        <taxon>Burkholderiales</taxon>
        <taxon>Oxalobacteraceae</taxon>
        <taxon>Telluria group</taxon>
        <taxon>Massilia</taxon>
    </lineage>
</organism>